<evidence type="ECO:0000313" key="3">
    <source>
        <dbReference type="Proteomes" id="UP001153069"/>
    </source>
</evidence>
<name>A0A9N8DVE1_9STRA</name>
<feature type="region of interest" description="Disordered" evidence="1">
    <location>
        <begin position="289"/>
        <end position="342"/>
    </location>
</feature>
<evidence type="ECO:0000313" key="2">
    <source>
        <dbReference type="EMBL" id="CAB9507556.1"/>
    </source>
</evidence>
<evidence type="ECO:0000256" key="1">
    <source>
        <dbReference type="SAM" id="MobiDB-lite"/>
    </source>
</evidence>
<comment type="caution">
    <text evidence="2">The sequence shown here is derived from an EMBL/GenBank/DDBJ whole genome shotgun (WGS) entry which is preliminary data.</text>
</comment>
<feature type="region of interest" description="Disordered" evidence="1">
    <location>
        <begin position="605"/>
        <end position="674"/>
    </location>
</feature>
<dbReference type="Proteomes" id="UP001153069">
    <property type="component" value="Unassembled WGS sequence"/>
</dbReference>
<gene>
    <name evidence="2" type="ORF">SEMRO_311_G114270.1</name>
</gene>
<feature type="region of interest" description="Disordered" evidence="1">
    <location>
        <begin position="436"/>
        <end position="465"/>
    </location>
</feature>
<reference evidence="2" key="1">
    <citation type="submission" date="2020-06" db="EMBL/GenBank/DDBJ databases">
        <authorList>
            <consortium name="Plant Systems Biology data submission"/>
        </authorList>
    </citation>
    <scope>NUCLEOTIDE SEQUENCE</scope>
    <source>
        <strain evidence="2">D6</strain>
    </source>
</reference>
<sequence length="674" mass="72760">MNISSADSSLMVEDMKPTRRGSLPFKKRRFPSLELLAAGVSSDHVIIHKPYATPMPEDNQDESGSAEHIAALSLLAAAASSDAHGETLKLSSRQEDWQYGEEANKQHGFALADTKSIEGNDDITLSSALMAAAADLQSLHQQKSFLAADVSTIKSSKAPLLSPLPGGCHGRTSRNFSYCRRHPCYNGSKYCKLHYQHNIAAGVATEKELSSGMIVELPDIITDGDATNAEGATTSGSQLIHQHQDKRYTGCDAEIRCKATTTRGRECAYCAVKGTKYCYLHADYDTNPPPRRGGAGLNTAANSKAKEGSGGKPGGLVEAAAKPAKGKAEGSKRKNRHSLKKERNMADAPYPLLSTIGTDKWLHRKVIVSTGPLTNHVGLVEKWRNGWVSVRLPGVGLHNRRSFELYLHPNSDDAKSAENGAEKALDVVEVFDAASSDGKSSVVDGEEGLDRADSTSTPPTPMLPEKPVMSFDQVHEVTPLVSCRVIGIDQKGGKGSRKMSSIMFPTCMSSSAPDTVPESPVPIQHQPTGFPFERDGRDAGTRLEKSQNESDALESKLKPPIKPTVSEDGDVPLMQSLLLAQQDRQTKHKLGLLFGTAAIERSRRSIHKPVRYEDKELMGKKSRKRDRDSSGDNTEGHSKRVRSEASQKAIGNSSSVISSSDEESFEAPAGLVSV</sequence>
<feature type="compositionally biased region" description="Basic and acidic residues" evidence="1">
    <location>
        <begin position="610"/>
        <end position="645"/>
    </location>
</feature>
<organism evidence="2 3">
    <name type="scientific">Seminavis robusta</name>
    <dbReference type="NCBI Taxonomy" id="568900"/>
    <lineage>
        <taxon>Eukaryota</taxon>
        <taxon>Sar</taxon>
        <taxon>Stramenopiles</taxon>
        <taxon>Ochrophyta</taxon>
        <taxon>Bacillariophyta</taxon>
        <taxon>Bacillariophyceae</taxon>
        <taxon>Bacillariophycidae</taxon>
        <taxon>Naviculales</taxon>
        <taxon>Naviculaceae</taxon>
        <taxon>Seminavis</taxon>
    </lineage>
</organism>
<protein>
    <submittedName>
        <fullName evidence="2">Uncharacterized protein</fullName>
    </submittedName>
</protein>
<proteinExistence type="predicted"/>
<feature type="compositionally biased region" description="Basic and acidic residues" evidence="1">
    <location>
        <begin position="532"/>
        <end position="557"/>
    </location>
</feature>
<accession>A0A9N8DVE1</accession>
<feature type="region of interest" description="Disordered" evidence="1">
    <location>
        <begin position="526"/>
        <end position="569"/>
    </location>
</feature>
<dbReference type="AlphaFoldDB" id="A0A9N8DVE1"/>
<dbReference type="EMBL" id="CAICTM010000310">
    <property type="protein sequence ID" value="CAB9507556.1"/>
    <property type="molecule type" value="Genomic_DNA"/>
</dbReference>
<keyword evidence="3" id="KW-1185">Reference proteome</keyword>
<dbReference type="OrthoDB" id="48919at2759"/>